<dbReference type="EMBL" id="BOOY01000029">
    <property type="protein sequence ID" value="GIJ04628.1"/>
    <property type="molecule type" value="Genomic_DNA"/>
</dbReference>
<protein>
    <recommendedName>
        <fullName evidence="4">VOC domain-containing protein</fullName>
    </recommendedName>
</protein>
<comment type="caution">
    <text evidence="2">The sequence shown here is derived from an EMBL/GenBank/DDBJ whole genome shotgun (WGS) entry which is preliminary data.</text>
</comment>
<evidence type="ECO:0000256" key="1">
    <source>
        <dbReference type="SAM" id="MobiDB-lite"/>
    </source>
</evidence>
<sequence length="176" mass="19004">MRMLHLGLRVTDLQRSLAFYTAVGYTTIGTVPEVRRAPGEPPFEQADERREVPGPAAEERHRRAPVGHQRVRGGVRRLAGDRVALVRRLAVAVHGVVAAALQFVADRRLAGAGDALDQIVPDAHQRAVTASPRCRHGSPPEGTERAGRPACGAGRASAMLGAWSTCPECRGRRWTP</sequence>
<gene>
    <name evidence="2" type="ORF">Sya03_39800</name>
</gene>
<reference evidence="2" key="1">
    <citation type="submission" date="2021-01" db="EMBL/GenBank/DDBJ databases">
        <title>Whole genome shotgun sequence of Spirilliplanes yamanashiensis NBRC 15828.</title>
        <authorList>
            <person name="Komaki H."/>
            <person name="Tamura T."/>
        </authorList>
    </citation>
    <scope>NUCLEOTIDE SEQUENCE</scope>
    <source>
        <strain evidence="2">NBRC 15828</strain>
    </source>
</reference>
<dbReference type="AlphaFoldDB" id="A0A8J3YBE3"/>
<dbReference type="Proteomes" id="UP000652013">
    <property type="component" value="Unassembled WGS sequence"/>
</dbReference>
<feature type="region of interest" description="Disordered" evidence="1">
    <location>
        <begin position="131"/>
        <end position="151"/>
    </location>
</feature>
<name>A0A8J3YBE3_9ACTN</name>
<dbReference type="Gene3D" id="3.10.180.10">
    <property type="entry name" value="2,3-Dihydroxybiphenyl 1,2-Dioxygenase, domain 1"/>
    <property type="match status" value="1"/>
</dbReference>
<dbReference type="SUPFAM" id="SSF54593">
    <property type="entry name" value="Glyoxalase/Bleomycin resistance protein/Dihydroxybiphenyl dioxygenase"/>
    <property type="match status" value="1"/>
</dbReference>
<proteinExistence type="predicted"/>
<feature type="compositionally biased region" description="Basic and acidic residues" evidence="1">
    <location>
        <begin position="46"/>
        <end position="61"/>
    </location>
</feature>
<evidence type="ECO:0000313" key="2">
    <source>
        <dbReference type="EMBL" id="GIJ04628.1"/>
    </source>
</evidence>
<dbReference type="RefSeq" id="WP_203939864.1">
    <property type="nucleotide sequence ID" value="NZ_BAAAGJ010000005.1"/>
</dbReference>
<keyword evidence="3" id="KW-1185">Reference proteome</keyword>
<organism evidence="2 3">
    <name type="scientific">Spirilliplanes yamanashiensis</name>
    <dbReference type="NCBI Taxonomy" id="42233"/>
    <lineage>
        <taxon>Bacteria</taxon>
        <taxon>Bacillati</taxon>
        <taxon>Actinomycetota</taxon>
        <taxon>Actinomycetes</taxon>
        <taxon>Micromonosporales</taxon>
        <taxon>Micromonosporaceae</taxon>
        <taxon>Spirilliplanes</taxon>
    </lineage>
</organism>
<accession>A0A8J3YBE3</accession>
<feature type="region of interest" description="Disordered" evidence="1">
    <location>
        <begin position="36"/>
        <end position="70"/>
    </location>
</feature>
<dbReference type="InterPro" id="IPR029068">
    <property type="entry name" value="Glyas_Bleomycin-R_OHBP_Dase"/>
</dbReference>
<evidence type="ECO:0000313" key="3">
    <source>
        <dbReference type="Proteomes" id="UP000652013"/>
    </source>
</evidence>
<evidence type="ECO:0008006" key="4">
    <source>
        <dbReference type="Google" id="ProtNLM"/>
    </source>
</evidence>